<evidence type="ECO:0000313" key="5">
    <source>
        <dbReference type="EMBL" id="KZL66309.1"/>
    </source>
</evidence>
<comment type="caution">
    <text evidence="5">The sequence shown here is derived from an EMBL/GenBank/DDBJ whole genome shotgun (WGS) entry which is preliminary data.</text>
</comment>
<gene>
    <name evidence="5" type="ORF">CT0861_10344</name>
</gene>
<dbReference type="Gene3D" id="1.25.40.20">
    <property type="entry name" value="Ankyrin repeat-containing domain"/>
    <property type="match status" value="1"/>
</dbReference>
<feature type="region of interest" description="Disordered" evidence="4">
    <location>
        <begin position="1"/>
        <end position="27"/>
    </location>
</feature>
<dbReference type="SMART" id="SM00248">
    <property type="entry name" value="ANK"/>
    <property type="match status" value="3"/>
</dbReference>
<reference evidence="5 6" key="1">
    <citation type="submission" date="2015-06" db="EMBL/GenBank/DDBJ databases">
        <title>Survival trade-offs in plant roots during colonization by closely related pathogenic and mutualistic fungi.</title>
        <authorList>
            <person name="Hacquard S."/>
            <person name="Kracher B."/>
            <person name="Hiruma K."/>
            <person name="Weinman A."/>
            <person name="Muench P."/>
            <person name="Garrido Oter R."/>
            <person name="Ver Loren van Themaat E."/>
            <person name="Dallerey J.-F."/>
            <person name="Damm U."/>
            <person name="Henrissat B."/>
            <person name="Lespinet O."/>
            <person name="Thon M."/>
            <person name="Kemen E."/>
            <person name="McHardy A.C."/>
            <person name="Schulze-Lefert P."/>
            <person name="O'Connell R.J."/>
        </authorList>
    </citation>
    <scope>NUCLEOTIDE SEQUENCE [LARGE SCALE GENOMIC DNA]</scope>
    <source>
        <strain evidence="5 6">0861</strain>
    </source>
</reference>
<dbReference type="Pfam" id="PF12796">
    <property type="entry name" value="Ank_2"/>
    <property type="match status" value="1"/>
</dbReference>
<dbReference type="PROSITE" id="PS50297">
    <property type="entry name" value="ANK_REP_REGION"/>
    <property type="match status" value="3"/>
</dbReference>
<dbReference type="InterPro" id="IPR036770">
    <property type="entry name" value="Ankyrin_rpt-contain_sf"/>
</dbReference>
<evidence type="ECO:0000256" key="2">
    <source>
        <dbReference type="ARBA" id="ARBA00023043"/>
    </source>
</evidence>
<accession>A0A166P260</accession>
<feature type="compositionally biased region" description="Basic residues" evidence="4">
    <location>
        <begin position="1"/>
        <end position="10"/>
    </location>
</feature>
<proteinExistence type="predicted"/>
<dbReference type="AlphaFoldDB" id="A0A166P260"/>
<dbReference type="PANTHER" id="PTHR24171">
    <property type="entry name" value="ANKYRIN REPEAT DOMAIN-CONTAINING PROTEIN 39-RELATED"/>
    <property type="match status" value="1"/>
</dbReference>
<dbReference type="PROSITE" id="PS50088">
    <property type="entry name" value="ANK_REPEAT"/>
    <property type="match status" value="3"/>
</dbReference>
<evidence type="ECO:0000256" key="3">
    <source>
        <dbReference type="PROSITE-ProRule" id="PRU00023"/>
    </source>
</evidence>
<evidence type="ECO:0000256" key="1">
    <source>
        <dbReference type="ARBA" id="ARBA00022737"/>
    </source>
</evidence>
<dbReference type="EMBL" id="LFIV01000182">
    <property type="protein sequence ID" value="KZL66309.1"/>
    <property type="molecule type" value="Genomic_DNA"/>
</dbReference>
<keyword evidence="6" id="KW-1185">Reference proteome</keyword>
<dbReference type="InterPro" id="IPR002110">
    <property type="entry name" value="Ankyrin_rpt"/>
</dbReference>
<evidence type="ECO:0000256" key="4">
    <source>
        <dbReference type="SAM" id="MobiDB-lite"/>
    </source>
</evidence>
<keyword evidence="1" id="KW-0677">Repeat</keyword>
<keyword evidence="2 3" id="KW-0040">ANK repeat</keyword>
<sequence length="268" mass="29489">MPPAMPRHHLRQQEGQRGQEQHRHCPQLPQQDITYATVTSDPYSSLHTPPHESTQDFCQAPANFPGSDDAASGEVTPRTLPRNAVTDDLDGSSYSAEIPHSLAPTDFIEPWGLDANMTLMTLNNSHEDMSDISTEDILCLALLFSLARKRRYARGRLSWGETFAHSQQQLSRPIQGSPLHIAATHGHINVAKTLLLHGSDINAVDKAGLTPIHYATRNNHGPMVTMLAEHGADVDYVDPEGCTPLHRASESGNNKLVERLLRHGAKLT</sequence>
<organism evidence="5 6">
    <name type="scientific">Colletotrichum tofieldiae</name>
    <dbReference type="NCBI Taxonomy" id="708197"/>
    <lineage>
        <taxon>Eukaryota</taxon>
        <taxon>Fungi</taxon>
        <taxon>Dikarya</taxon>
        <taxon>Ascomycota</taxon>
        <taxon>Pezizomycotina</taxon>
        <taxon>Sordariomycetes</taxon>
        <taxon>Hypocreomycetidae</taxon>
        <taxon>Glomerellales</taxon>
        <taxon>Glomerellaceae</taxon>
        <taxon>Colletotrichum</taxon>
        <taxon>Colletotrichum spaethianum species complex</taxon>
    </lineage>
</organism>
<dbReference type="Proteomes" id="UP000076552">
    <property type="component" value="Unassembled WGS sequence"/>
</dbReference>
<evidence type="ECO:0000313" key="6">
    <source>
        <dbReference type="Proteomes" id="UP000076552"/>
    </source>
</evidence>
<name>A0A166P260_9PEZI</name>
<dbReference type="STRING" id="708197.A0A166P260"/>
<feature type="repeat" description="ANK" evidence="3">
    <location>
        <begin position="174"/>
        <end position="206"/>
    </location>
</feature>
<feature type="region of interest" description="Disordered" evidence="4">
    <location>
        <begin position="40"/>
        <end position="88"/>
    </location>
</feature>
<feature type="compositionally biased region" description="Basic and acidic residues" evidence="4">
    <location>
        <begin position="11"/>
        <end position="23"/>
    </location>
</feature>
<dbReference type="PANTHER" id="PTHR24171:SF9">
    <property type="entry name" value="ANKYRIN REPEAT DOMAIN-CONTAINING PROTEIN 39"/>
    <property type="match status" value="1"/>
</dbReference>
<dbReference type="SUPFAM" id="SSF48403">
    <property type="entry name" value="Ankyrin repeat"/>
    <property type="match status" value="1"/>
</dbReference>
<feature type="repeat" description="ANK" evidence="3">
    <location>
        <begin position="207"/>
        <end position="239"/>
    </location>
</feature>
<protein>
    <submittedName>
        <fullName evidence="5">Ankyrin repeat-containing protein</fullName>
    </submittedName>
</protein>
<feature type="repeat" description="ANK" evidence="3">
    <location>
        <begin position="240"/>
        <end position="268"/>
    </location>
</feature>